<evidence type="ECO:0000313" key="3">
    <source>
        <dbReference type="EMBL" id="KAJ7623571.1"/>
    </source>
</evidence>
<keyword evidence="4" id="KW-1185">Reference proteome</keyword>
<evidence type="ECO:0000313" key="4">
    <source>
        <dbReference type="Proteomes" id="UP001221142"/>
    </source>
</evidence>
<gene>
    <name evidence="3" type="ORF">FB45DRAFT_109121</name>
</gene>
<protein>
    <submittedName>
        <fullName evidence="3">Uncharacterized protein</fullName>
    </submittedName>
</protein>
<reference evidence="3" key="1">
    <citation type="submission" date="2023-03" db="EMBL/GenBank/DDBJ databases">
        <title>Massive genome expansion in bonnet fungi (Mycena s.s.) driven by repeated elements and novel gene families across ecological guilds.</title>
        <authorList>
            <consortium name="Lawrence Berkeley National Laboratory"/>
            <person name="Harder C.B."/>
            <person name="Miyauchi S."/>
            <person name="Viragh M."/>
            <person name="Kuo A."/>
            <person name="Thoen E."/>
            <person name="Andreopoulos B."/>
            <person name="Lu D."/>
            <person name="Skrede I."/>
            <person name="Drula E."/>
            <person name="Henrissat B."/>
            <person name="Morin E."/>
            <person name="Kohler A."/>
            <person name="Barry K."/>
            <person name="LaButti K."/>
            <person name="Morin E."/>
            <person name="Salamov A."/>
            <person name="Lipzen A."/>
            <person name="Mereny Z."/>
            <person name="Hegedus B."/>
            <person name="Baldrian P."/>
            <person name="Stursova M."/>
            <person name="Weitz H."/>
            <person name="Taylor A."/>
            <person name="Grigoriev I.V."/>
            <person name="Nagy L.G."/>
            <person name="Martin F."/>
            <person name="Kauserud H."/>
        </authorList>
    </citation>
    <scope>NUCLEOTIDE SEQUENCE</scope>
    <source>
        <strain evidence="3">9284</strain>
    </source>
</reference>
<sequence>MFAFPLCFALIYFTQLGVQDPAVYTTGQVLEFVVLLWSKSADALKLLGQPAAVSVGYYKADFLPSSEVLRPREQSRQTRTLERMADGRAWLADTGRPQDGEPASELVLLDLPMDTTAATEHKTRSSRMQSWTADHDSVPPPSPTRDSLEEGDLPGTEHYQRLEGEVRIPPCRPVSYRYTEAGREYSLQLQITHPQYAHISPTGPGLLAEVPIWYISDRHLGGRGPEEALNDDAAYLASLPIKGATIPIPVGEDSDSDVVVWPKTIGETATQVRQGKPKIGQSFVGLVPPAKEAA</sequence>
<feature type="region of interest" description="Disordered" evidence="1">
    <location>
        <begin position="118"/>
        <end position="161"/>
    </location>
</feature>
<dbReference type="EMBL" id="JARKIF010000014">
    <property type="protein sequence ID" value="KAJ7623571.1"/>
    <property type="molecule type" value="Genomic_DNA"/>
</dbReference>
<dbReference type="AlphaFoldDB" id="A0AAD7BK86"/>
<proteinExistence type="predicted"/>
<feature type="chain" id="PRO_5042205039" evidence="2">
    <location>
        <begin position="20"/>
        <end position="294"/>
    </location>
</feature>
<evidence type="ECO:0000256" key="1">
    <source>
        <dbReference type="SAM" id="MobiDB-lite"/>
    </source>
</evidence>
<dbReference type="Proteomes" id="UP001221142">
    <property type="component" value="Unassembled WGS sequence"/>
</dbReference>
<feature type="signal peptide" evidence="2">
    <location>
        <begin position="1"/>
        <end position="19"/>
    </location>
</feature>
<evidence type="ECO:0000256" key="2">
    <source>
        <dbReference type="SAM" id="SignalP"/>
    </source>
</evidence>
<accession>A0AAD7BK86</accession>
<organism evidence="3 4">
    <name type="scientific">Roridomyces roridus</name>
    <dbReference type="NCBI Taxonomy" id="1738132"/>
    <lineage>
        <taxon>Eukaryota</taxon>
        <taxon>Fungi</taxon>
        <taxon>Dikarya</taxon>
        <taxon>Basidiomycota</taxon>
        <taxon>Agaricomycotina</taxon>
        <taxon>Agaricomycetes</taxon>
        <taxon>Agaricomycetidae</taxon>
        <taxon>Agaricales</taxon>
        <taxon>Marasmiineae</taxon>
        <taxon>Mycenaceae</taxon>
        <taxon>Roridomyces</taxon>
    </lineage>
</organism>
<keyword evidence="2" id="KW-0732">Signal</keyword>
<name>A0AAD7BK86_9AGAR</name>
<comment type="caution">
    <text evidence="3">The sequence shown here is derived from an EMBL/GenBank/DDBJ whole genome shotgun (WGS) entry which is preliminary data.</text>
</comment>